<dbReference type="PANTHER" id="PTHR33116">
    <property type="entry name" value="REVERSE TRANSCRIPTASE ZINC-BINDING DOMAIN-CONTAINING PROTEIN-RELATED-RELATED"/>
    <property type="match status" value="1"/>
</dbReference>
<gene>
    <name evidence="1" type="ORF">R1sor_005037</name>
</gene>
<protein>
    <recommendedName>
        <fullName evidence="3">Reverse transcriptase domain-containing protein</fullName>
    </recommendedName>
</protein>
<dbReference type="Proteomes" id="UP001633002">
    <property type="component" value="Unassembled WGS sequence"/>
</dbReference>
<organism evidence="1 2">
    <name type="scientific">Riccia sorocarpa</name>
    <dbReference type="NCBI Taxonomy" id="122646"/>
    <lineage>
        <taxon>Eukaryota</taxon>
        <taxon>Viridiplantae</taxon>
        <taxon>Streptophyta</taxon>
        <taxon>Embryophyta</taxon>
        <taxon>Marchantiophyta</taxon>
        <taxon>Marchantiopsida</taxon>
        <taxon>Marchantiidae</taxon>
        <taxon>Marchantiales</taxon>
        <taxon>Ricciaceae</taxon>
        <taxon>Riccia</taxon>
    </lineage>
</organism>
<sequence>MRLLREEERKGRLRGLSYGGDKTLMHQIYADGTGINLMMEEAQFDRLTLVLQQYEEMSGAKLNMSKSLIMSLKPNRTPSWVHNTGCEFADAGDNFIYLGVSTSILVNEQKIIKSIILKIRKKLSYWSNRLLSWPARTLLLRHVFAVTPLYQLLAVRIDGKGIEAVERLLKEARACVEMDGNWKPRIRASGLFLEEQDRGKLQHLEDWISNKTLVNRNLHEIPGWKWKEDGANFQWDNPTKFWGQ</sequence>
<dbReference type="EMBL" id="JBJQOH010000003">
    <property type="protein sequence ID" value="KAL3691386.1"/>
    <property type="molecule type" value="Genomic_DNA"/>
</dbReference>
<evidence type="ECO:0008006" key="3">
    <source>
        <dbReference type="Google" id="ProtNLM"/>
    </source>
</evidence>
<accession>A0ABD3HKM0</accession>
<name>A0ABD3HKM0_9MARC</name>
<proteinExistence type="predicted"/>
<reference evidence="1 2" key="1">
    <citation type="submission" date="2024-09" db="EMBL/GenBank/DDBJ databases">
        <title>Chromosome-scale assembly of Riccia sorocarpa.</title>
        <authorList>
            <person name="Paukszto L."/>
        </authorList>
    </citation>
    <scope>NUCLEOTIDE SEQUENCE [LARGE SCALE GENOMIC DNA]</scope>
    <source>
        <strain evidence="1">LP-2024</strain>
        <tissue evidence="1">Aerial parts of the thallus</tissue>
    </source>
</reference>
<comment type="caution">
    <text evidence="1">The sequence shown here is derived from an EMBL/GenBank/DDBJ whole genome shotgun (WGS) entry which is preliminary data.</text>
</comment>
<dbReference type="AlphaFoldDB" id="A0ABD3HKM0"/>
<evidence type="ECO:0000313" key="1">
    <source>
        <dbReference type="EMBL" id="KAL3691386.1"/>
    </source>
</evidence>
<dbReference type="PANTHER" id="PTHR33116:SF86">
    <property type="entry name" value="REVERSE TRANSCRIPTASE DOMAIN-CONTAINING PROTEIN"/>
    <property type="match status" value="1"/>
</dbReference>
<evidence type="ECO:0000313" key="2">
    <source>
        <dbReference type="Proteomes" id="UP001633002"/>
    </source>
</evidence>
<keyword evidence="2" id="KW-1185">Reference proteome</keyword>